<feature type="region of interest" description="Disordered" evidence="2">
    <location>
        <begin position="319"/>
        <end position="399"/>
    </location>
</feature>
<feature type="compositionally biased region" description="Polar residues" evidence="2">
    <location>
        <begin position="386"/>
        <end position="395"/>
    </location>
</feature>
<dbReference type="PANTHER" id="PTHR31807">
    <property type="entry name" value="AUGMIN FAMILY MEMBER"/>
    <property type="match status" value="1"/>
</dbReference>
<keyword evidence="4" id="KW-1185">Reference proteome</keyword>
<feature type="compositionally biased region" description="Low complexity" evidence="2">
    <location>
        <begin position="275"/>
        <end position="291"/>
    </location>
</feature>
<feature type="compositionally biased region" description="Polar residues" evidence="2">
    <location>
        <begin position="199"/>
        <end position="208"/>
    </location>
</feature>
<dbReference type="InterPro" id="IPR007573">
    <property type="entry name" value="QWRF"/>
</dbReference>
<organism evidence="3 4">
    <name type="scientific">Vitis rotundifolia</name>
    <name type="common">Muscadine grape</name>
    <dbReference type="NCBI Taxonomy" id="103349"/>
    <lineage>
        <taxon>Eukaryota</taxon>
        <taxon>Viridiplantae</taxon>
        <taxon>Streptophyta</taxon>
        <taxon>Embryophyta</taxon>
        <taxon>Tracheophyta</taxon>
        <taxon>Spermatophyta</taxon>
        <taxon>Magnoliopsida</taxon>
        <taxon>eudicotyledons</taxon>
        <taxon>Gunneridae</taxon>
        <taxon>Pentapetalae</taxon>
        <taxon>rosids</taxon>
        <taxon>Vitales</taxon>
        <taxon>Vitaceae</taxon>
        <taxon>Viteae</taxon>
        <taxon>Vitis</taxon>
    </lineage>
</organism>
<dbReference type="Pfam" id="PF04484">
    <property type="entry name" value="QWRF"/>
    <property type="match status" value="1"/>
</dbReference>
<feature type="region of interest" description="Disordered" evidence="2">
    <location>
        <begin position="153"/>
        <end position="217"/>
    </location>
</feature>
<dbReference type="EMBL" id="JARBHA010000018">
    <property type="protein sequence ID" value="KAJ9674241.1"/>
    <property type="molecule type" value="Genomic_DNA"/>
</dbReference>
<accession>A0AA38YPF6</accession>
<comment type="caution">
    <text evidence="3">The sequence shown here is derived from an EMBL/GenBank/DDBJ whole genome shotgun (WGS) entry which is preliminary data.</text>
</comment>
<evidence type="ECO:0000256" key="1">
    <source>
        <dbReference type="ARBA" id="ARBA00010016"/>
    </source>
</evidence>
<comment type="similarity">
    <text evidence="1">Belongs to the QWRF family.</text>
</comment>
<evidence type="ECO:0000256" key="2">
    <source>
        <dbReference type="SAM" id="MobiDB-lite"/>
    </source>
</evidence>
<feature type="compositionally biased region" description="Gly residues" evidence="2">
    <location>
        <begin position="292"/>
        <end position="302"/>
    </location>
</feature>
<dbReference type="AlphaFoldDB" id="A0AA38YPF6"/>
<evidence type="ECO:0000313" key="4">
    <source>
        <dbReference type="Proteomes" id="UP001168098"/>
    </source>
</evidence>
<dbReference type="GO" id="GO:0005880">
    <property type="term" value="C:nuclear microtubule"/>
    <property type="evidence" value="ECO:0007669"/>
    <property type="project" value="TreeGrafter"/>
</dbReference>
<evidence type="ECO:0000313" key="3">
    <source>
        <dbReference type="EMBL" id="KAJ9674241.1"/>
    </source>
</evidence>
<feature type="region of interest" description="Disordered" evidence="2">
    <location>
        <begin position="270"/>
        <end position="307"/>
    </location>
</feature>
<feature type="compositionally biased region" description="Basic and acidic residues" evidence="2">
    <location>
        <begin position="181"/>
        <end position="193"/>
    </location>
</feature>
<name>A0AA38YPF6_VITRO</name>
<sequence length="662" mass="71424">MMVAAVSATPNPKTSSREGSHQNPTRPPLIPSEADNGVALRRPKGREVTSRYLSSSTSTSTSSSTSSSSSSRRCASPLVSRPAPSSAVMTPMPAPSSLIKRSQSVERRRPVTPRPNTFDFRPGNAGEVTTASKMLITSARSLSVSFQGESFSLRVSKTKPAPASVRKGTPERRKPTPTRADQTENSKPVDQHRWPGRSRQVNSLTRSMDCTDEKKKLGGSGIMARSLQQSMIDERNRTPLDGRLNLDSGNAELGKANELANANSVVGSIVTSDPASSDTESVSSGSTSGAQESGGGGGGTQGRGVPRGIMVPARFWQETSNRLRRIPEPSSPQSKSNGLRTPAVPSKLIAPKKLLTDSPMSSPRGIPPSRGQSPLRGPVRPASPSKLVTTFTSSPLRGMPSPTRVRAVVGSLNGNLSNNPSILSFAADVRRGKVGENRMVDAHLLRLLHNRYLQWRFINARADASMLVQRMNAEQSLCNARVAIVDLRDSVRDKRKMLQLMRQKLKLTTILKGQIMYLDEWGPMDRDHSNSLSGAIEALKASTLRLPVVSGARADIQNLKDAICSAVDVMQAMASSICSLLSKVEEVNSLVAELANTSANERACLDQCRDLLSTLAAMQVRMVSSCFFFGADKVVQIFSYLFFLLNMFTISFSTQISVDICA</sequence>
<reference evidence="3 4" key="1">
    <citation type="journal article" date="2023" name="BMC Biotechnol.">
        <title>Vitis rotundifolia cv Carlos genome sequencing.</title>
        <authorList>
            <person name="Huff M."/>
            <person name="Hulse-Kemp A."/>
            <person name="Scheffler B."/>
            <person name="Youngblood R."/>
            <person name="Simpson S."/>
            <person name="Babiker E."/>
            <person name="Staton M."/>
        </authorList>
    </citation>
    <scope>NUCLEOTIDE SEQUENCE [LARGE SCALE GENOMIC DNA]</scope>
    <source>
        <tissue evidence="3">Leaf</tissue>
    </source>
</reference>
<dbReference type="GO" id="GO:0005737">
    <property type="term" value="C:cytoplasm"/>
    <property type="evidence" value="ECO:0007669"/>
    <property type="project" value="TreeGrafter"/>
</dbReference>
<dbReference type="Proteomes" id="UP001168098">
    <property type="component" value="Unassembled WGS sequence"/>
</dbReference>
<feature type="region of interest" description="Disordered" evidence="2">
    <location>
        <begin position="1"/>
        <end position="125"/>
    </location>
</feature>
<protein>
    <recommendedName>
        <fullName evidence="5">QWRF motif-containing protein 2</fullName>
    </recommendedName>
</protein>
<gene>
    <name evidence="3" type="ORF">PVL29_023662</name>
</gene>
<dbReference type="PANTHER" id="PTHR31807:SF52">
    <property type="entry name" value="QWRF FAMILY PROTEIN"/>
    <property type="match status" value="1"/>
</dbReference>
<dbReference type="GO" id="GO:0051225">
    <property type="term" value="P:spindle assembly"/>
    <property type="evidence" value="ECO:0007669"/>
    <property type="project" value="TreeGrafter"/>
</dbReference>
<proteinExistence type="inferred from homology"/>
<feature type="compositionally biased region" description="Low complexity" evidence="2">
    <location>
        <begin position="54"/>
        <end position="71"/>
    </location>
</feature>
<evidence type="ECO:0008006" key="5">
    <source>
        <dbReference type="Google" id="ProtNLM"/>
    </source>
</evidence>
<dbReference type="GO" id="GO:0008017">
    <property type="term" value="F:microtubule binding"/>
    <property type="evidence" value="ECO:0007669"/>
    <property type="project" value="TreeGrafter"/>
</dbReference>